<dbReference type="GO" id="GO:0097173">
    <property type="term" value="P:N-acetylmuramic acid catabolic process"/>
    <property type="evidence" value="ECO:0007669"/>
    <property type="project" value="UniProtKB-UniPathway"/>
</dbReference>
<dbReference type="Proteomes" id="UP000288024">
    <property type="component" value="Unassembled WGS sequence"/>
</dbReference>
<dbReference type="CDD" id="cd05007">
    <property type="entry name" value="SIS_Etherase"/>
    <property type="match status" value="1"/>
</dbReference>
<keyword evidence="6" id="KW-1185">Reference proteome</keyword>
<dbReference type="InterPro" id="IPR040190">
    <property type="entry name" value="MURQ/GCKR"/>
</dbReference>
<feature type="active site" description="Proton donor" evidence="3">
    <location>
        <position position="82"/>
    </location>
</feature>
<evidence type="ECO:0000256" key="2">
    <source>
        <dbReference type="ARBA" id="ARBA00023277"/>
    </source>
</evidence>
<name>A0A3S2X6E9_9BACI</name>
<dbReference type="Gene3D" id="3.40.50.10490">
    <property type="entry name" value="Glucose-6-phosphate isomerase like protein, domain 1"/>
    <property type="match status" value="1"/>
</dbReference>
<keyword evidence="1 3" id="KW-0456">Lyase</keyword>
<evidence type="ECO:0000313" key="6">
    <source>
        <dbReference type="Proteomes" id="UP000288024"/>
    </source>
</evidence>
<dbReference type="InterPro" id="IPR005488">
    <property type="entry name" value="Etherase_MurQ"/>
</dbReference>
<dbReference type="NCBIfam" id="NF009222">
    <property type="entry name" value="PRK12570.1"/>
    <property type="match status" value="1"/>
</dbReference>
<evidence type="ECO:0000259" key="4">
    <source>
        <dbReference type="PROSITE" id="PS51464"/>
    </source>
</evidence>
<comment type="catalytic activity">
    <reaction evidence="3">
        <text>N-acetyl-D-muramate 6-phosphate + H2O = N-acetyl-D-glucosamine 6-phosphate + (R)-lactate</text>
        <dbReference type="Rhea" id="RHEA:26410"/>
        <dbReference type="ChEBI" id="CHEBI:15377"/>
        <dbReference type="ChEBI" id="CHEBI:16004"/>
        <dbReference type="ChEBI" id="CHEBI:57513"/>
        <dbReference type="ChEBI" id="CHEBI:58722"/>
        <dbReference type="EC" id="4.2.1.126"/>
    </reaction>
</comment>
<dbReference type="Pfam" id="PF14555">
    <property type="entry name" value="UBA_4"/>
    <property type="match status" value="1"/>
</dbReference>
<dbReference type="PANTHER" id="PTHR10088:SF4">
    <property type="entry name" value="GLUCOKINASE REGULATORY PROTEIN"/>
    <property type="match status" value="1"/>
</dbReference>
<dbReference type="GeneID" id="87615677"/>
<dbReference type="GO" id="GO:0016803">
    <property type="term" value="F:ether hydrolase activity"/>
    <property type="evidence" value="ECO:0007669"/>
    <property type="project" value="TreeGrafter"/>
</dbReference>
<dbReference type="GO" id="GO:0009254">
    <property type="term" value="P:peptidoglycan turnover"/>
    <property type="evidence" value="ECO:0007669"/>
    <property type="project" value="TreeGrafter"/>
</dbReference>
<dbReference type="InterPro" id="IPR046348">
    <property type="entry name" value="SIS_dom_sf"/>
</dbReference>
<dbReference type="HAMAP" id="MF_00068">
    <property type="entry name" value="MurQ"/>
    <property type="match status" value="1"/>
</dbReference>
<dbReference type="InterPro" id="IPR009060">
    <property type="entry name" value="UBA-like_sf"/>
</dbReference>
<comment type="caution">
    <text evidence="5">The sequence shown here is derived from an EMBL/GenBank/DDBJ whole genome shotgun (WGS) entry which is preliminary data.</text>
</comment>
<dbReference type="EMBL" id="RZTZ01000001">
    <property type="protein sequence ID" value="RVT67498.1"/>
    <property type="molecule type" value="Genomic_DNA"/>
</dbReference>
<reference evidence="5 6" key="1">
    <citation type="submission" date="2019-01" db="EMBL/GenBank/DDBJ databases">
        <title>Bacillus sp. M5HDSG1-1, whole genome shotgun sequence.</title>
        <authorList>
            <person name="Tuo L."/>
        </authorList>
    </citation>
    <scope>NUCLEOTIDE SEQUENCE [LARGE SCALE GENOMIC DNA]</scope>
    <source>
        <strain evidence="5 6">M5HDSG1-1</strain>
    </source>
</reference>
<dbReference type="NCBIfam" id="NF003915">
    <property type="entry name" value="PRK05441.1"/>
    <property type="match status" value="1"/>
</dbReference>
<keyword evidence="2 3" id="KW-0119">Carbohydrate metabolism</keyword>
<dbReference type="InterPro" id="IPR001347">
    <property type="entry name" value="SIS_dom"/>
</dbReference>
<dbReference type="NCBIfam" id="TIGR00274">
    <property type="entry name" value="N-acetylmuramic acid 6-phosphate etherase"/>
    <property type="match status" value="1"/>
</dbReference>
<accession>A0A3S2X6E9</accession>
<evidence type="ECO:0000256" key="3">
    <source>
        <dbReference type="HAMAP-Rule" id="MF_00068"/>
    </source>
</evidence>
<dbReference type="RefSeq" id="WP_127735716.1">
    <property type="nucleotide sequence ID" value="NZ_CP196002.1"/>
</dbReference>
<dbReference type="PROSITE" id="PS51464">
    <property type="entry name" value="SIS"/>
    <property type="match status" value="1"/>
</dbReference>
<dbReference type="GO" id="GO:0046348">
    <property type="term" value="P:amino sugar catabolic process"/>
    <property type="evidence" value="ECO:0007669"/>
    <property type="project" value="InterPro"/>
</dbReference>
<dbReference type="AlphaFoldDB" id="A0A3S2X6E9"/>
<comment type="subunit">
    <text evidence="3">Homodimer.</text>
</comment>
<comment type="similarity">
    <text evidence="3">Belongs to the GCKR-like family. MurNAc-6-P etherase subfamily.</text>
</comment>
<dbReference type="GO" id="GO:0016835">
    <property type="term" value="F:carbon-oxygen lyase activity"/>
    <property type="evidence" value="ECO:0007669"/>
    <property type="project" value="UniProtKB-UniRule"/>
</dbReference>
<dbReference type="Pfam" id="PF22645">
    <property type="entry name" value="GKRP_SIS_N"/>
    <property type="match status" value="1"/>
</dbReference>
<evidence type="ECO:0000313" key="5">
    <source>
        <dbReference type="EMBL" id="RVT67498.1"/>
    </source>
</evidence>
<dbReference type="GO" id="GO:0097367">
    <property type="term" value="F:carbohydrate derivative binding"/>
    <property type="evidence" value="ECO:0007669"/>
    <property type="project" value="InterPro"/>
</dbReference>
<protein>
    <recommendedName>
        <fullName evidence="3">N-acetylmuramic acid 6-phosphate etherase</fullName>
        <shortName evidence="3">MurNAc-6-P etherase</shortName>
        <ecNumber evidence="3">4.2.1.126</ecNumber>
    </recommendedName>
    <alternativeName>
        <fullName evidence="3">N-acetylmuramic acid 6-phosphate hydrolase</fullName>
    </alternativeName>
    <alternativeName>
        <fullName evidence="3">N-acetylmuramic acid 6-phosphate lyase</fullName>
    </alternativeName>
</protein>
<proteinExistence type="inferred from homology"/>
<comment type="function">
    <text evidence="3">Specifically catalyzes the cleavage of the D-lactyl ether substituent of MurNAc 6-phosphate, producing GlcNAc 6-phosphate and D-lactate.</text>
</comment>
<dbReference type="SUPFAM" id="SSF46934">
    <property type="entry name" value="UBA-like"/>
    <property type="match status" value="1"/>
</dbReference>
<dbReference type="EC" id="4.2.1.126" evidence="3"/>
<comment type="miscellaneous">
    <text evidence="3">A lyase-type mechanism (elimination/hydration) is suggested for the cleavage of the lactyl ether bond of MurNAc 6-phosphate, with the formation of an alpha,beta-unsaturated aldehyde intermediate with (E)-stereochemistry, followed by the syn addition of water to give product.</text>
</comment>
<organism evidence="5 6">
    <name type="scientific">Niallia taxi</name>
    <dbReference type="NCBI Taxonomy" id="2499688"/>
    <lineage>
        <taxon>Bacteria</taxon>
        <taxon>Bacillati</taxon>
        <taxon>Bacillota</taxon>
        <taxon>Bacilli</taxon>
        <taxon>Bacillales</taxon>
        <taxon>Bacillaceae</taxon>
        <taxon>Niallia</taxon>
    </lineage>
</organism>
<gene>
    <name evidence="3 5" type="primary">murQ</name>
    <name evidence="5" type="ORF">EM808_03195</name>
</gene>
<feature type="domain" description="SIS" evidence="4">
    <location>
        <begin position="54"/>
        <end position="217"/>
    </location>
</feature>
<dbReference type="Gene3D" id="1.10.8.1080">
    <property type="match status" value="1"/>
</dbReference>
<evidence type="ECO:0000256" key="1">
    <source>
        <dbReference type="ARBA" id="ARBA00023239"/>
    </source>
</evidence>
<sequence>MNELTGTEHQNPQSIGLDEWSSFEIVQFMNKEDEAVAGAVRGALTHISKAVEAIAARWQLGGRCFVIGAGTSGRLAVVDAVELVPTFSIAQNRWVPLLAGGYEAMWNSLEETEDDDSWIITALKSHSLTQADVVIGVTASGSTPFVLAAAEYAADIGALTVGISNNESTALTAICDIGIEAPTGPEVIRGSTRLKAGTAQKMILNMLSTATMTKLGKTYQNEMIDMKLINKKLVNRAVQMLVNMTAATEEEAQSALEVTNHDLKSAAFILLTGSTLKEAKTFLEGSAGHLKKAIQQYFHDVKELKP</sequence>
<comment type="pathway">
    <text evidence="3">Amino-sugar metabolism; N-acetylmuramate degradation.</text>
</comment>
<feature type="active site" evidence="3">
    <location>
        <position position="113"/>
    </location>
</feature>
<dbReference type="PANTHER" id="PTHR10088">
    <property type="entry name" value="GLUCOKINASE REGULATORY PROTEIN"/>
    <property type="match status" value="1"/>
</dbReference>
<dbReference type="UniPathway" id="UPA00342"/>
<dbReference type="SUPFAM" id="SSF53697">
    <property type="entry name" value="SIS domain"/>
    <property type="match status" value="1"/>
</dbReference>